<organism evidence="1">
    <name type="scientific">marine metagenome</name>
    <dbReference type="NCBI Taxonomy" id="408172"/>
    <lineage>
        <taxon>unclassified sequences</taxon>
        <taxon>metagenomes</taxon>
        <taxon>ecological metagenomes</taxon>
    </lineage>
</organism>
<evidence type="ECO:0000313" key="1">
    <source>
        <dbReference type="EMBL" id="SVB47996.1"/>
    </source>
</evidence>
<dbReference type="EMBL" id="UINC01043653">
    <property type="protein sequence ID" value="SVB47996.1"/>
    <property type="molecule type" value="Genomic_DNA"/>
</dbReference>
<proteinExistence type="predicted"/>
<gene>
    <name evidence="1" type="ORF">METZ01_LOCUS200850</name>
</gene>
<protein>
    <submittedName>
        <fullName evidence="1">Uncharacterized protein</fullName>
    </submittedName>
</protein>
<accession>A0A382EB13</accession>
<reference evidence="1" key="1">
    <citation type="submission" date="2018-05" db="EMBL/GenBank/DDBJ databases">
        <authorList>
            <person name="Lanie J.A."/>
            <person name="Ng W.-L."/>
            <person name="Kazmierczak K.M."/>
            <person name="Andrzejewski T.M."/>
            <person name="Davidsen T.M."/>
            <person name="Wayne K.J."/>
            <person name="Tettelin H."/>
            <person name="Glass J.I."/>
            <person name="Rusch D."/>
            <person name="Podicherti R."/>
            <person name="Tsui H.-C.T."/>
            <person name="Winkler M.E."/>
        </authorList>
    </citation>
    <scope>NUCLEOTIDE SEQUENCE</scope>
</reference>
<dbReference type="AlphaFoldDB" id="A0A382EB13"/>
<sequence length="24" mass="2996">MNPYQKKSQKEVELKLYEIFHIDD</sequence>
<name>A0A382EB13_9ZZZZ</name>